<evidence type="ECO:0000313" key="2">
    <source>
        <dbReference type="Proteomes" id="UP000318728"/>
    </source>
</evidence>
<name>A0A513ZYR4_9CAUD</name>
<reference evidence="1 2" key="1">
    <citation type="submission" date="2019-04" db="EMBL/GenBank/DDBJ databases">
        <title>Complete genome sequence of Pantoea sp. infecting bacteriophage vB_PagM_PSKM.</title>
        <authorList>
            <person name="Truncaite L."/>
            <person name="Simoliuniene M."/>
            <person name="Zajanckauskaite A."/>
            <person name="Meskys R."/>
            <person name="Simoliunas E."/>
        </authorList>
    </citation>
    <scope>NUCLEOTIDE SEQUENCE [LARGE SCALE GENOMIC DNA]</scope>
    <source>
        <strain evidence="1">PSKM</strain>
    </source>
</reference>
<keyword evidence="2" id="KW-1185">Reference proteome</keyword>
<gene>
    <name evidence="1" type="ORF">PSKM_gp61</name>
</gene>
<dbReference type="Proteomes" id="UP000318728">
    <property type="component" value="Segment"/>
</dbReference>
<protein>
    <submittedName>
        <fullName evidence="1">Uncharacterized protein</fullName>
    </submittedName>
</protein>
<proteinExistence type="predicted"/>
<evidence type="ECO:0000313" key="1">
    <source>
        <dbReference type="EMBL" id="QDH45818.1"/>
    </source>
</evidence>
<sequence length="69" mass="7873">MRGRYIHYVASFKVDGRDASRVSGVVDVPPGHSPEEVHDHIQIKACQKFGLCDDDYREDIVVERMTVIE</sequence>
<accession>A0A513ZYR4</accession>
<dbReference type="EMBL" id="MK798144">
    <property type="protein sequence ID" value="QDH45818.1"/>
    <property type="molecule type" value="Genomic_DNA"/>
</dbReference>
<organism evidence="1 2">
    <name type="scientific">Pantoea phage vB_PagM_PSKM</name>
    <dbReference type="NCBI Taxonomy" id="2588094"/>
    <lineage>
        <taxon>Viruses</taxon>
        <taxon>Duplodnaviria</taxon>
        <taxon>Heunggongvirae</taxon>
        <taxon>Uroviricota</taxon>
        <taxon>Caudoviricetes</taxon>
        <taxon>Dibbivirus</taxon>
        <taxon>Dibbivirus PSKM</taxon>
    </lineage>
</organism>